<name>A0A1Y5F3Y9_9BACT</name>
<organism evidence="1 2">
    <name type="scientific">Halobacteriovorax marinus</name>
    <dbReference type="NCBI Taxonomy" id="97084"/>
    <lineage>
        <taxon>Bacteria</taxon>
        <taxon>Pseudomonadati</taxon>
        <taxon>Bdellovibrionota</taxon>
        <taxon>Bacteriovoracia</taxon>
        <taxon>Bacteriovoracales</taxon>
        <taxon>Halobacteriovoraceae</taxon>
        <taxon>Halobacteriovorax</taxon>
    </lineage>
</organism>
<protein>
    <submittedName>
        <fullName evidence="1">Transcriptional regulator</fullName>
    </submittedName>
</protein>
<accession>A0A1Y5F3Y9</accession>
<dbReference type="Pfam" id="PF09695">
    <property type="entry name" value="YtfJ_HI0045"/>
    <property type="match status" value="1"/>
</dbReference>
<dbReference type="Proteomes" id="UP000196531">
    <property type="component" value="Unassembled WGS sequence"/>
</dbReference>
<proteinExistence type="predicted"/>
<dbReference type="AlphaFoldDB" id="A0A1Y5F3Y9"/>
<comment type="caution">
    <text evidence="1">The sequence shown here is derived from an EMBL/GenBank/DDBJ whole genome shotgun (WGS) entry which is preliminary data.</text>
</comment>
<reference evidence="2" key="1">
    <citation type="journal article" date="2017" name="Proc. Natl. Acad. Sci. U.S.A.">
        <title>Simulation of Deepwater Horizon oil plume reveals substrate specialization within a complex community of hydrocarbon-degraders.</title>
        <authorList>
            <person name="Hu P."/>
            <person name="Dubinsky E.A."/>
            <person name="Probst A.J."/>
            <person name="Wang J."/>
            <person name="Sieber C.M.K."/>
            <person name="Tom L.M."/>
            <person name="Gardinali P."/>
            <person name="Banfield J.F."/>
            <person name="Atlas R.M."/>
            <person name="Andersen G.L."/>
        </authorList>
    </citation>
    <scope>NUCLEOTIDE SEQUENCE [LARGE SCALE GENOMIC DNA]</scope>
</reference>
<dbReference type="EMBL" id="MAAO01000008">
    <property type="protein sequence ID" value="OUR95303.1"/>
    <property type="molecule type" value="Genomic_DNA"/>
</dbReference>
<gene>
    <name evidence="1" type="ORF">A9Q84_15805</name>
</gene>
<sequence length="166" mass="18661">MKKIILCSLLLINLQAANILPTVKIADKDGGRLDGSAWSTSEMKGKVHVLFYVDPDEKDLNEEASQAIKKENFPLDKYAAVAVINMKATWLPNFALDSALKEKQKEYPDTLYVKDLTKSLLKKWSLKDDSSNILLFNKKGENIYTIFGKAKSSQIKVLISLIKLNL</sequence>
<dbReference type="InterPro" id="IPR006513">
    <property type="entry name" value="YtfJ_HI0045"/>
</dbReference>
<evidence type="ECO:0000313" key="1">
    <source>
        <dbReference type="EMBL" id="OUR95303.1"/>
    </source>
</evidence>
<evidence type="ECO:0000313" key="2">
    <source>
        <dbReference type="Proteomes" id="UP000196531"/>
    </source>
</evidence>